<dbReference type="InterPro" id="IPR005224">
    <property type="entry name" value="SfsA"/>
</dbReference>
<sequence>MDFKVPLQKATLLKRYKRFLADVVPENSDETITIHCANTGSMLNCFVPNGEIWYEPSQDPSRKTKGSWTLSTTPQGRTACINTHLANALVEEALNNGIITELAGFTRLKREVKYGTENSKIDFYLEYADGRIVYLEVKSVTLGFEDGNIAAFPDAVTTRGAKHLRELMNIQSDTTEAYILYCVNLSGIEGVRVASEIDAAYASAFDEAVREGVKPLVYGTTMDESGISITHRLPFVGASDNVG</sequence>
<dbReference type="Gene3D" id="3.40.1350.60">
    <property type="match status" value="1"/>
</dbReference>
<proteinExistence type="inferred from homology"/>
<feature type="domain" description="Sugar fermentation stimulation protein C-terminal" evidence="2">
    <location>
        <begin position="85"/>
        <end position="225"/>
    </location>
</feature>
<evidence type="ECO:0000259" key="2">
    <source>
        <dbReference type="Pfam" id="PF03749"/>
    </source>
</evidence>
<evidence type="ECO:0000256" key="1">
    <source>
        <dbReference type="HAMAP-Rule" id="MF_00095"/>
    </source>
</evidence>
<dbReference type="InterPro" id="IPR040452">
    <property type="entry name" value="SfsA_C"/>
</dbReference>
<feature type="domain" description="SfsA N-terminal OB" evidence="3">
    <location>
        <begin position="13"/>
        <end position="80"/>
    </location>
</feature>
<dbReference type="Gene3D" id="2.40.50.580">
    <property type="match status" value="1"/>
</dbReference>
<evidence type="ECO:0000313" key="4">
    <source>
        <dbReference type="EMBL" id="MBS7824270.1"/>
    </source>
</evidence>
<dbReference type="NCBIfam" id="TIGR00230">
    <property type="entry name" value="sfsA"/>
    <property type="match status" value="1"/>
</dbReference>
<dbReference type="AlphaFoldDB" id="A0AB35BYE8"/>
<reference evidence="4" key="1">
    <citation type="submission" date="2021-03" db="EMBL/GenBank/DDBJ databases">
        <title>Identification and antibiotic profiling of Wohlfahrtiimonas chitiniclastica, an underestimated human pathogen.</title>
        <authorList>
            <person name="Kopf A."/>
            <person name="Bunk B."/>
            <person name="Coldewey S."/>
            <person name="Gunzer F."/>
            <person name="Riedel T."/>
            <person name="Schroettner P."/>
        </authorList>
    </citation>
    <scope>NUCLEOTIDE SEQUENCE</scope>
    <source>
        <strain evidence="4">DSM 100917</strain>
    </source>
</reference>
<evidence type="ECO:0000259" key="3">
    <source>
        <dbReference type="Pfam" id="PF17746"/>
    </source>
</evidence>
<comment type="caution">
    <text evidence="4">The sequence shown here is derived from an EMBL/GenBank/DDBJ whole genome shotgun (WGS) entry which is preliminary data.</text>
</comment>
<gene>
    <name evidence="1 4" type="primary">sfsA</name>
    <name evidence="4" type="ORF">J7561_03515</name>
</gene>
<dbReference type="Pfam" id="PF03749">
    <property type="entry name" value="SfsA"/>
    <property type="match status" value="1"/>
</dbReference>
<dbReference type="PANTHER" id="PTHR30545">
    <property type="entry name" value="SUGAR FERMENTATION STIMULATION PROTEIN A"/>
    <property type="match status" value="1"/>
</dbReference>
<dbReference type="HAMAP" id="MF_00095">
    <property type="entry name" value="SfsA"/>
    <property type="match status" value="1"/>
</dbReference>
<dbReference type="InterPro" id="IPR041465">
    <property type="entry name" value="SfsA_N"/>
</dbReference>
<dbReference type="GO" id="GO:0003677">
    <property type="term" value="F:DNA binding"/>
    <property type="evidence" value="ECO:0007669"/>
    <property type="project" value="InterPro"/>
</dbReference>
<evidence type="ECO:0000313" key="5">
    <source>
        <dbReference type="Proteomes" id="UP000680020"/>
    </source>
</evidence>
<dbReference type="PANTHER" id="PTHR30545:SF2">
    <property type="entry name" value="SUGAR FERMENTATION STIMULATION PROTEIN A"/>
    <property type="match status" value="1"/>
</dbReference>
<name>A0AB35BYE8_9GAMM</name>
<dbReference type="RefSeq" id="WP_213403546.1">
    <property type="nucleotide sequence ID" value="NZ_JAGIBT010000002.1"/>
</dbReference>
<comment type="similarity">
    <text evidence="1">Belongs to the SfsA family.</text>
</comment>
<dbReference type="CDD" id="cd22359">
    <property type="entry name" value="SfsA-like_bacterial"/>
    <property type="match status" value="1"/>
</dbReference>
<accession>A0AB35BYE8</accession>
<protein>
    <recommendedName>
        <fullName evidence="1">Sugar fermentation stimulation protein homolog</fullName>
    </recommendedName>
</protein>
<organism evidence="4 5">
    <name type="scientific">Wohlfahrtiimonas chitiniclastica</name>
    <dbReference type="NCBI Taxonomy" id="400946"/>
    <lineage>
        <taxon>Bacteria</taxon>
        <taxon>Pseudomonadati</taxon>
        <taxon>Pseudomonadota</taxon>
        <taxon>Gammaproteobacteria</taxon>
        <taxon>Cardiobacteriales</taxon>
        <taxon>Ignatzschineriaceae</taxon>
        <taxon>Wohlfahrtiimonas</taxon>
    </lineage>
</organism>
<dbReference type="EMBL" id="JAGIBU010000002">
    <property type="protein sequence ID" value="MBS7824270.1"/>
    <property type="molecule type" value="Genomic_DNA"/>
</dbReference>
<dbReference type="Proteomes" id="UP000680020">
    <property type="component" value="Unassembled WGS sequence"/>
</dbReference>
<dbReference type="Pfam" id="PF17746">
    <property type="entry name" value="SfsA_N"/>
    <property type="match status" value="1"/>
</dbReference>